<dbReference type="SUPFAM" id="SSF50475">
    <property type="entry name" value="FMN-binding split barrel"/>
    <property type="match status" value="1"/>
</dbReference>
<evidence type="ECO:0000259" key="1">
    <source>
        <dbReference type="Pfam" id="PF01243"/>
    </source>
</evidence>
<dbReference type="Proteomes" id="UP001500866">
    <property type="component" value="Unassembled WGS sequence"/>
</dbReference>
<dbReference type="RefSeq" id="WP_343815103.1">
    <property type="nucleotide sequence ID" value="NZ_BAAADS010000025.1"/>
</dbReference>
<dbReference type="InterPro" id="IPR011576">
    <property type="entry name" value="Pyridox_Oxase_N"/>
</dbReference>
<protein>
    <recommendedName>
        <fullName evidence="1">Pyridoxamine 5'-phosphate oxidase N-terminal domain-containing protein</fullName>
    </recommendedName>
</protein>
<keyword evidence="3" id="KW-1185">Reference proteome</keyword>
<reference evidence="3" key="1">
    <citation type="journal article" date="2019" name="Int. J. Syst. Evol. Microbiol.">
        <title>The Global Catalogue of Microorganisms (GCM) 10K type strain sequencing project: providing services to taxonomists for standard genome sequencing and annotation.</title>
        <authorList>
            <consortium name="The Broad Institute Genomics Platform"/>
            <consortium name="The Broad Institute Genome Sequencing Center for Infectious Disease"/>
            <person name="Wu L."/>
            <person name="Ma J."/>
        </authorList>
    </citation>
    <scope>NUCLEOTIDE SEQUENCE [LARGE SCALE GENOMIC DNA]</scope>
    <source>
        <strain evidence="3">JCM 15395</strain>
    </source>
</reference>
<comment type="caution">
    <text evidence="2">The sequence shown here is derived from an EMBL/GenBank/DDBJ whole genome shotgun (WGS) entry which is preliminary data.</text>
</comment>
<name>A0ABP3RJU6_9BACI</name>
<dbReference type="Gene3D" id="2.30.110.10">
    <property type="entry name" value="Electron Transport, Fmn-binding Protein, Chain A"/>
    <property type="match status" value="1"/>
</dbReference>
<dbReference type="EMBL" id="BAAADS010000025">
    <property type="protein sequence ID" value="GAA0611469.1"/>
    <property type="molecule type" value="Genomic_DNA"/>
</dbReference>
<organism evidence="2 3">
    <name type="scientific">Virgibacillus siamensis</name>
    <dbReference type="NCBI Taxonomy" id="480071"/>
    <lineage>
        <taxon>Bacteria</taxon>
        <taxon>Bacillati</taxon>
        <taxon>Bacillota</taxon>
        <taxon>Bacilli</taxon>
        <taxon>Bacillales</taxon>
        <taxon>Bacillaceae</taxon>
        <taxon>Virgibacillus</taxon>
    </lineage>
</organism>
<dbReference type="InterPro" id="IPR012349">
    <property type="entry name" value="Split_barrel_FMN-bd"/>
</dbReference>
<evidence type="ECO:0000313" key="3">
    <source>
        <dbReference type="Proteomes" id="UP001500866"/>
    </source>
</evidence>
<feature type="domain" description="Pyridoxamine 5'-phosphate oxidase N-terminal" evidence="1">
    <location>
        <begin position="33"/>
        <end position="164"/>
    </location>
</feature>
<evidence type="ECO:0000313" key="2">
    <source>
        <dbReference type="EMBL" id="GAA0611469.1"/>
    </source>
</evidence>
<proteinExistence type="predicted"/>
<gene>
    <name evidence="2" type="ORF">GCM10009001_30880</name>
</gene>
<dbReference type="PANTHER" id="PTHR42815:SF2">
    <property type="entry name" value="FAD-BINDING, PUTATIVE (AFU_ORTHOLOGUE AFUA_6G07600)-RELATED"/>
    <property type="match status" value="1"/>
</dbReference>
<sequence>MSDKRGEHMLQEENGTKKRAFSFYNNQMLSFLNELMQEFIIDQDMMFISTADSDGNCDTSFRSGGKGFVKIINEHILIYPEYKGNGVMSSLGNIIENPHIGLLFLDFFEHKIGLHVNGKAKIIEHERLSSLNITEAYLNKIESEEGQKAERWVVIEVEEAYIHCSKHIPHLKRADYEMDQSDGKKVKRGSGDFFKAKQSKHNF</sequence>
<dbReference type="Pfam" id="PF01243">
    <property type="entry name" value="PNPOx_N"/>
    <property type="match status" value="1"/>
</dbReference>
<dbReference type="PANTHER" id="PTHR42815">
    <property type="entry name" value="FAD-BINDING, PUTATIVE (AFU_ORTHOLOGUE AFUA_6G07600)-RELATED"/>
    <property type="match status" value="1"/>
</dbReference>
<accession>A0ABP3RJU6</accession>